<protein>
    <recommendedName>
        <fullName evidence="4">SCP domain-containing protein</fullName>
    </recommendedName>
</protein>
<keyword evidence="3" id="KW-1185">Reference proteome</keyword>
<evidence type="ECO:0000313" key="3">
    <source>
        <dbReference type="Proteomes" id="UP000321558"/>
    </source>
</evidence>
<name>A0A511ZIQ5_9BACI</name>
<feature type="signal peptide" evidence="1">
    <location>
        <begin position="1"/>
        <end position="23"/>
    </location>
</feature>
<evidence type="ECO:0000256" key="1">
    <source>
        <dbReference type="SAM" id="SignalP"/>
    </source>
</evidence>
<dbReference type="RefSeq" id="WP_147210292.1">
    <property type="nucleotide sequence ID" value="NZ_BJYM01000007.1"/>
</dbReference>
<dbReference type="PROSITE" id="PS51257">
    <property type="entry name" value="PROKAR_LIPOPROTEIN"/>
    <property type="match status" value="1"/>
</dbReference>
<keyword evidence="1" id="KW-0732">Signal</keyword>
<feature type="chain" id="PRO_5038512565" description="SCP domain-containing protein" evidence="1">
    <location>
        <begin position="24"/>
        <end position="80"/>
    </location>
</feature>
<accession>A0A511ZIQ5</accession>
<dbReference type="EMBL" id="BJYM01000007">
    <property type="protein sequence ID" value="GEN87317.1"/>
    <property type="molecule type" value="Genomic_DNA"/>
</dbReference>
<sequence length="80" mass="8864">MKKIRLFLFISLCLILSSCSSQTSSSKELPPSITIKQAIDLAYSDAIKWDEKAKLIEGTSVDNDMIKNQPELMENGDIGT</sequence>
<evidence type="ECO:0008006" key="4">
    <source>
        <dbReference type="Google" id="ProtNLM"/>
    </source>
</evidence>
<comment type="caution">
    <text evidence="2">The sequence shown here is derived from an EMBL/GenBank/DDBJ whole genome shotgun (WGS) entry which is preliminary data.</text>
</comment>
<organism evidence="2 3">
    <name type="scientific">Oceanobacillus sojae</name>
    <dbReference type="NCBI Taxonomy" id="582851"/>
    <lineage>
        <taxon>Bacteria</taxon>
        <taxon>Bacillati</taxon>
        <taxon>Bacillota</taxon>
        <taxon>Bacilli</taxon>
        <taxon>Bacillales</taxon>
        <taxon>Bacillaceae</taxon>
        <taxon>Oceanobacillus</taxon>
    </lineage>
</organism>
<reference evidence="2 3" key="1">
    <citation type="submission" date="2019-07" db="EMBL/GenBank/DDBJ databases">
        <title>Whole genome shotgun sequence of Oceanobacillus sojae NBRC 105379.</title>
        <authorList>
            <person name="Hosoyama A."/>
            <person name="Uohara A."/>
            <person name="Ohji S."/>
            <person name="Ichikawa N."/>
        </authorList>
    </citation>
    <scope>NUCLEOTIDE SEQUENCE [LARGE SCALE GENOMIC DNA]</scope>
    <source>
        <strain evidence="2 3">NBRC 105379</strain>
    </source>
</reference>
<evidence type="ECO:0000313" key="2">
    <source>
        <dbReference type="EMBL" id="GEN87317.1"/>
    </source>
</evidence>
<dbReference type="AlphaFoldDB" id="A0A511ZIQ5"/>
<proteinExistence type="predicted"/>
<dbReference type="Proteomes" id="UP000321558">
    <property type="component" value="Unassembled WGS sequence"/>
</dbReference>
<gene>
    <name evidence="2" type="ORF">OSO01_20560</name>
</gene>